<keyword evidence="2" id="KW-0547">Nucleotide-binding</keyword>
<dbReference type="Pfam" id="PF00005">
    <property type="entry name" value="ABC_tran"/>
    <property type="match status" value="1"/>
</dbReference>
<keyword evidence="3 7" id="KW-0067">ATP-binding</keyword>
<evidence type="ECO:0000256" key="5">
    <source>
        <dbReference type="ARBA" id="ARBA00037066"/>
    </source>
</evidence>
<dbReference type="SMART" id="SM00382">
    <property type="entry name" value="AAA"/>
    <property type="match status" value="1"/>
</dbReference>
<evidence type="ECO:0000256" key="4">
    <source>
        <dbReference type="ARBA" id="ARBA00022967"/>
    </source>
</evidence>
<dbReference type="PROSITE" id="PS50893">
    <property type="entry name" value="ABC_TRANSPORTER_2"/>
    <property type="match status" value="1"/>
</dbReference>
<feature type="domain" description="ABC transporter" evidence="6">
    <location>
        <begin position="6"/>
        <end position="242"/>
    </location>
</feature>
<dbReference type="PANTHER" id="PTHR42794">
    <property type="entry name" value="HEMIN IMPORT ATP-BINDING PROTEIN HMUV"/>
    <property type="match status" value="1"/>
</dbReference>
<dbReference type="Gene3D" id="3.40.50.300">
    <property type="entry name" value="P-loop containing nucleotide triphosphate hydrolases"/>
    <property type="match status" value="1"/>
</dbReference>
<keyword evidence="1" id="KW-0813">Transport</keyword>
<evidence type="ECO:0000256" key="1">
    <source>
        <dbReference type="ARBA" id="ARBA00022448"/>
    </source>
</evidence>
<protein>
    <submittedName>
        <fullName evidence="7">Heme ABC transporter ATP-binding protein</fullName>
    </submittedName>
</protein>
<proteinExistence type="predicted"/>
<gene>
    <name evidence="7" type="ORF">N8M53_05990</name>
</gene>
<evidence type="ECO:0000256" key="2">
    <source>
        <dbReference type="ARBA" id="ARBA00022741"/>
    </source>
</evidence>
<dbReference type="AlphaFoldDB" id="A0AA47KMY8"/>
<name>A0AA47KMY8_9GAMM</name>
<dbReference type="EMBL" id="CP114588">
    <property type="protein sequence ID" value="WBA09743.1"/>
    <property type="molecule type" value="Genomic_DNA"/>
</dbReference>
<accession>A0AA47KMY8</accession>
<organism evidence="7 8">
    <name type="scientific">Salinivibrio kushneri</name>
    <dbReference type="NCBI Taxonomy" id="1908198"/>
    <lineage>
        <taxon>Bacteria</taxon>
        <taxon>Pseudomonadati</taxon>
        <taxon>Pseudomonadota</taxon>
        <taxon>Gammaproteobacteria</taxon>
        <taxon>Vibrionales</taxon>
        <taxon>Vibrionaceae</taxon>
        <taxon>Salinivibrio</taxon>
    </lineage>
</organism>
<evidence type="ECO:0000313" key="7">
    <source>
        <dbReference type="EMBL" id="WBA09743.1"/>
    </source>
</evidence>
<sequence length="258" mass="29297">MSRTALHVQHLHYTLGQRPLLRDINVAFQSGQLHVLLGPNGAGKSTLLKQLMSEQHQQGDVLFWSASRATWPRDTFARQVAFLPQTSGLTFAFTVKDVVEMGGTPLKANRKQIQALAEEQLHQWHISHLAHRAYPTLSGGEKQRVHMARISMQLAHTEPTRAMMMLDEPTSALDISHQHQTLMQCRALVDQGMTVIIVLHDLNLASRYADYLYFMKQGEMVLSGTPWQCFTHHQMTEIYQHPLTVMTHPRHACPLIVT</sequence>
<dbReference type="InterPro" id="IPR027417">
    <property type="entry name" value="P-loop_NTPase"/>
</dbReference>
<dbReference type="Proteomes" id="UP001164748">
    <property type="component" value="Chromosome"/>
</dbReference>
<dbReference type="InterPro" id="IPR003439">
    <property type="entry name" value="ABC_transporter-like_ATP-bd"/>
</dbReference>
<dbReference type="InterPro" id="IPR003593">
    <property type="entry name" value="AAA+_ATPase"/>
</dbReference>
<evidence type="ECO:0000313" key="8">
    <source>
        <dbReference type="Proteomes" id="UP001164748"/>
    </source>
</evidence>
<dbReference type="SUPFAM" id="SSF52540">
    <property type="entry name" value="P-loop containing nucleoside triphosphate hydrolases"/>
    <property type="match status" value="1"/>
</dbReference>
<dbReference type="RefSeq" id="WP_269579847.1">
    <property type="nucleotide sequence ID" value="NZ_CP114588.1"/>
</dbReference>
<comment type="function">
    <text evidence="5">Part of the ABC transporter complex HmuTUV involved in hemin import. Responsible for energy coupling to the transport system.</text>
</comment>
<keyword evidence="4" id="KW-1278">Translocase</keyword>
<evidence type="ECO:0000259" key="6">
    <source>
        <dbReference type="PROSITE" id="PS50893"/>
    </source>
</evidence>
<dbReference type="GO" id="GO:0016887">
    <property type="term" value="F:ATP hydrolysis activity"/>
    <property type="evidence" value="ECO:0007669"/>
    <property type="project" value="InterPro"/>
</dbReference>
<reference evidence="7" key="1">
    <citation type="submission" date="2022-09" db="EMBL/GenBank/DDBJ databases">
        <authorList>
            <person name="Li Z.-J."/>
        </authorList>
    </citation>
    <scope>NUCLEOTIDE SEQUENCE</scope>
    <source>
        <strain evidence="7">TGB11</strain>
    </source>
</reference>
<dbReference type="PANTHER" id="PTHR42794:SF1">
    <property type="entry name" value="HEMIN IMPORT ATP-BINDING PROTEIN HMUV"/>
    <property type="match status" value="1"/>
</dbReference>
<evidence type="ECO:0000256" key="3">
    <source>
        <dbReference type="ARBA" id="ARBA00022840"/>
    </source>
</evidence>
<dbReference type="GO" id="GO:0005524">
    <property type="term" value="F:ATP binding"/>
    <property type="evidence" value="ECO:0007669"/>
    <property type="project" value="UniProtKB-KW"/>
</dbReference>
<dbReference type="CDD" id="cd03214">
    <property type="entry name" value="ABC_Iron-Siderophores_B12_Hemin"/>
    <property type="match status" value="1"/>
</dbReference>
<dbReference type="NCBIfam" id="NF010068">
    <property type="entry name" value="PRK13548.1"/>
    <property type="match status" value="1"/>
</dbReference>